<dbReference type="PROSITE" id="PS51387">
    <property type="entry name" value="FAD_PCMH"/>
    <property type="match status" value="1"/>
</dbReference>
<feature type="transmembrane region" description="Helical" evidence="9">
    <location>
        <begin position="96"/>
        <end position="114"/>
    </location>
</feature>
<keyword evidence="3" id="KW-0285">Flavoprotein</keyword>
<dbReference type="FunFam" id="1.10.45.10:FF:000001">
    <property type="entry name" value="D-lactate dehydrogenase mitochondrial"/>
    <property type="match status" value="1"/>
</dbReference>
<feature type="domain" description="FAD-binding PCMH-type" evidence="10">
    <location>
        <begin position="182"/>
        <end position="359"/>
    </location>
</feature>
<reference evidence="11" key="1">
    <citation type="submission" date="2022-07" db="EMBL/GenBank/DDBJ databases">
        <title>Draft genome sequence of Zalerion maritima ATCC 34329, a (micro)plastics degrading marine fungus.</title>
        <authorList>
            <person name="Paco A."/>
            <person name="Goncalves M.F.M."/>
            <person name="Rocha-Santos T.A.P."/>
            <person name="Alves A."/>
        </authorList>
    </citation>
    <scope>NUCLEOTIDE SEQUENCE</scope>
    <source>
        <strain evidence="11">ATCC 34329</strain>
    </source>
</reference>
<protein>
    <recommendedName>
        <fullName evidence="6">D-lactate dehydrogenase (cytochrome)</fullName>
        <ecNumber evidence="6">1.1.2.4</ecNumber>
    </recommendedName>
</protein>
<comment type="cofactor">
    <cofactor evidence="1">
        <name>FAD</name>
        <dbReference type="ChEBI" id="CHEBI:57692"/>
    </cofactor>
</comment>
<evidence type="ECO:0000259" key="10">
    <source>
        <dbReference type="PROSITE" id="PS51387"/>
    </source>
</evidence>
<keyword evidence="4" id="KW-0274">FAD</keyword>
<dbReference type="GO" id="GO:0005739">
    <property type="term" value="C:mitochondrion"/>
    <property type="evidence" value="ECO:0007669"/>
    <property type="project" value="TreeGrafter"/>
</dbReference>
<dbReference type="InterPro" id="IPR016169">
    <property type="entry name" value="FAD-bd_PCMH_sub2"/>
</dbReference>
<dbReference type="InterPro" id="IPR036318">
    <property type="entry name" value="FAD-bd_PCMH-like_sf"/>
</dbReference>
<gene>
    <name evidence="11" type="ORF">MKZ38_007302</name>
</gene>
<evidence type="ECO:0000313" key="11">
    <source>
        <dbReference type="EMBL" id="KAJ2894684.1"/>
    </source>
</evidence>
<dbReference type="FunFam" id="3.30.70.2740:FF:000001">
    <property type="entry name" value="D-lactate dehydrogenase mitochondrial"/>
    <property type="match status" value="1"/>
</dbReference>
<dbReference type="FunFam" id="3.30.465.10:FF:000014">
    <property type="entry name" value="D-lactate dehydrogenase (Cytochrome), putative"/>
    <property type="match status" value="1"/>
</dbReference>
<evidence type="ECO:0000256" key="8">
    <source>
        <dbReference type="SAM" id="MobiDB-lite"/>
    </source>
</evidence>
<keyword evidence="9" id="KW-1133">Transmembrane helix</keyword>
<evidence type="ECO:0000313" key="12">
    <source>
        <dbReference type="Proteomes" id="UP001201980"/>
    </source>
</evidence>
<evidence type="ECO:0000256" key="3">
    <source>
        <dbReference type="ARBA" id="ARBA00022630"/>
    </source>
</evidence>
<feature type="region of interest" description="Disordered" evidence="8">
    <location>
        <begin position="1"/>
        <end position="63"/>
    </location>
</feature>
<dbReference type="GO" id="GO:0008720">
    <property type="term" value="F:D-lactate dehydrogenase (NAD+) activity"/>
    <property type="evidence" value="ECO:0007669"/>
    <property type="project" value="TreeGrafter"/>
</dbReference>
<dbReference type="GO" id="GO:0071949">
    <property type="term" value="F:FAD binding"/>
    <property type="evidence" value="ECO:0007669"/>
    <property type="project" value="InterPro"/>
</dbReference>
<evidence type="ECO:0000256" key="1">
    <source>
        <dbReference type="ARBA" id="ARBA00001974"/>
    </source>
</evidence>
<evidence type="ECO:0000256" key="7">
    <source>
        <dbReference type="ARBA" id="ARBA00051436"/>
    </source>
</evidence>
<evidence type="ECO:0000256" key="2">
    <source>
        <dbReference type="ARBA" id="ARBA00008000"/>
    </source>
</evidence>
<keyword evidence="12" id="KW-1185">Reference proteome</keyword>
<keyword evidence="5" id="KW-0560">Oxidoreductase</keyword>
<keyword evidence="9" id="KW-0812">Transmembrane</keyword>
<dbReference type="PANTHER" id="PTHR11748:SF116">
    <property type="entry name" value="D-LACTATE DEHYDROGENASE (CYTOCHROME) (AFU_ORTHOLOGUE AFUA_7G02560)"/>
    <property type="match status" value="1"/>
</dbReference>
<dbReference type="Pfam" id="PF01565">
    <property type="entry name" value="FAD_binding_4"/>
    <property type="match status" value="1"/>
</dbReference>
<dbReference type="Gene3D" id="1.10.45.10">
    <property type="entry name" value="Vanillyl-alcohol Oxidase, Chain A, domain 4"/>
    <property type="match status" value="1"/>
</dbReference>
<feature type="region of interest" description="Disordered" evidence="8">
    <location>
        <begin position="627"/>
        <end position="670"/>
    </location>
</feature>
<dbReference type="Gene3D" id="3.30.70.2740">
    <property type="match status" value="1"/>
</dbReference>
<evidence type="ECO:0000256" key="5">
    <source>
        <dbReference type="ARBA" id="ARBA00023002"/>
    </source>
</evidence>
<organism evidence="11 12">
    <name type="scientific">Zalerion maritima</name>
    <dbReference type="NCBI Taxonomy" id="339359"/>
    <lineage>
        <taxon>Eukaryota</taxon>
        <taxon>Fungi</taxon>
        <taxon>Dikarya</taxon>
        <taxon>Ascomycota</taxon>
        <taxon>Pezizomycotina</taxon>
        <taxon>Sordariomycetes</taxon>
        <taxon>Lulworthiomycetidae</taxon>
        <taxon>Lulworthiales</taxon>
        <taxon>Lulworthiaceae</taxon>
        <taxon>Zalerion</taxon>
    </lineage>
</organism>
<dbReference type="InterPro" id="IPR016171">
    <property type="entry name" value="Vanillyl_alc_oxidase_C-sub2"/>
</dbReference>
<dbReference type="EC" id="1.1.2.4" evidence="6"/>
<dbReference type="InterPro" id="IPR016164">
    <property type="entry name" value="FAD-linked_Oxase-like_C"/>
</dbReference>
<evidence type="ECO:0000256" key="4">
    <source>
        <dbReference type="ARBA" id="ARBA00022827"/>
    </source>
</evidence>
<dbReference type="Gene3D" id="3.30.465.10">
    <property type="match status" value="1"/>
</dbReference>
<dbReference type="SUPFAM" id="SSF55103">
    <property type="entry name" value="FAD-linked oxidases, C-terminal domain"/>
    <property type="match status" value="1"/>
</dbReference>
<dbReference type="InterPro" id="IPR006094">
    <property type="entry name" value="Oxid_FAD_bind_N"/>
</dbReference>
<evidence type="ECO:0000256" key="9">
    <source>
        <dbReference type="SAM" id="Phobius"/>
    </source>
</evidence>
<accession>A0AAD5RIK8</accession>
<dbReference type="SUPFAM" id="SSF56176">
    <property type="entry name" value="FAD-binding/transporter-associated domain-like"/>
    <property type="match status" value="1"/>
</dbReference>
<dbReference type="EMBL" id="JAKWBI020000467">
    <property type="protein sequence ID" value="KAJ2894684.1"/>
    <property type="molecule type" value="Genomic_DNA"/>
</dbReference>
<dbReference type="Pfam" id="PF02913">
    <property type="entry name" value="FAD-oxidase_C"/>
    <property type="match status" value="1"/>
</dbReference>
<keyword evidence="9" id="KW-0472">Membrane</keyword>
<dbReference type="AlphaFoldDB" id="A0AAD5RIK8"/>
<comment type="caution">
    <text evidence="11">The sequence shown here is derived from an EMBL/GenBank/DDBJ whole genome shotgun (WGS) entry which is preliminary data.</text>
</comment>
<dbReference type="InterPro" id="IPR004113">
    <property type="entry name" value="FAD-bd_oxidored_4_C"/>
</dbReference>
<feature type="compositionally biased region" description="Polar residues" evidence="8">
    <location>
        <begin position="25"/>
        <end position="37"/>
    </location>
</feature>
<dbReference type="GO" id="GO:0004458">
    <property type="term" value="F:D-lactate dehydrogenase (cytochrome) activity"/>
    <property type="evidence" value="ECO:0007669"/>
    <property type="project" value="UniProtKB-EC"/>
</dbReference>
<name>A0AAD5RIK8_9PEZI</name>
<dbReference type="Proteomes" id="UP001201980">
    <property type="component" value="Unassembled WGS sequence"/>
</dbReference>
<dbReference type="InterPro" id="IPR016166">
    <property type="entry name" value="FAD-bd_PCMH"/>
</dbReference>
<comment type="catalytic activity">
    <reaction evidence="7">
        <text>(R)-lactate + 2 Fe(III)-[cytochrome c] = 2 Fe(II)-[cytochrome c] + pyruvate + 2 H(+)</text>
        <dbReference type="Rhea" id="RHEA:13521"/>
        <dbReference type="Rhea" id="RHEA-COMP:10350"/>
        <dbReference type="Rhea" id="RHEA-COMP:14399"/>
        <dbReference type="ChEBI" id="CHEBI:15361"/>
        <dbReference type="ChEBI" id="CHEBI:15378"/>
        <dbReference type="ChEBI" id="CHEBI:16004"/>
        <dbReference type="ChEBI" id="CHEBI:29033"/>
        <dbReference type="ChEBI" id="CHEBI:29034"/>
        <dbReference type="EC" id="1.1.2.4"/>
    </reaction>
</comment>
<sequence length="892" mass="98567">MASRLVSRGSRATAQPAARIRSLPRHTTQAASLTTSRALLENKPSRPPSTTTEGSDVPGRGFRGQMLESVQARMKRERSDRERFANQRSVSSASTMWATTFSVVFAAGFGYWMGAISPKDPDENSTLKLEDSKMPRHKTDNPNLQAAWADFVKIVGRENVNTTSSDLDRHATSEWSSHPTAKELRPFCVVYPKTTEEVSQVMKVCHKRRIPVVGYSGGTSLEGHYEPRENSISVDFHHMNEILSLHKEDLDVVVQPGVGWEHLNDELEKEGLFFPPDPGPGALIGGMIGTGCSGTNAYRYGTMREWVLSVTAVLADGTVVKTRQRPRKSSAGYDLTKIFIGSEGTLGLVTEATLKLAVKPEQTSVAVATFPSIRHAADAVSKIVAKGVPVAAVEILDDAQMKCINDAGMTSRSWDEKPTLFFKFAGTKNAVKEHISIVQTMSKKAGGNGFSFAKDEHEQHELWSARKEALWSTMAERKDGDKVWTGDVAVPMSRLPDIIEATQEDMRASGMFGTIVGHVGDGNFHTILLYNEKQRRKAEALVGRMVKRAIEMEGTVTGEHGVGLVKRDYLPAELGQDTVDLMRKLKMAFDPLCLLNCEKILRIDKHDGNELIRPILLVYGDKVASRAGSHSHVPGPRNIVGLTEESRSKHHSKLFSTRGSRGSQEDEGGEGMEELYRRIFHVPPQERTPQVMAKVGSEGYDAGLGEEIDVMSHGSSLGRRKGSPLGSCVGGVWIDEVDEADKREGDAEMRQDVGIVEYERVGGTAKIDDFSEFILVIQASFLGHQFWVVSAYARFELGDRDSFTETCFLEYNGLHHDNSEPTFSKLNWNGQVPVPKSDFGSTERPSSGFDTRYPKHGLWLINHFHLRVCHQPIKDIHVITTFALLAGVNIKL</sequence>
<dbReference type="PANTHER" id="PTHR11748">
    <property type="entry name" value="D-LACTATE DEHYDROGENASE"/>
    <property type="match status" value="1"/>
</dbReference>
<evidence type="ECO:0000256" key="6">
    <source>
        <dbReference type="ARBA" id="ARBA00038897"/>
    </source>
</evidence>
<proteinExistence type="inferred from homology"/>
<comment type="similarity">
    <text evidence="2">Belongs to the FAD-binding oxidoreductase/transferase type 4 family.</text>
</comment>
<dbReference type="GO" id="GO:1903457">
    <property type="term" value="P:lactate catabolic process"/>
    <property type="evidence" value="ECO:0007669"/>
    <property type="project" value="TreeGrafter"/>
</dbReference>